<proteinExistence type="predicted"/>
<gene>
    <name evidence="2" type="ORF">AUP44_25050</name>
</gene>
<dbReference type="PANTHER" id="PTHR35804:SF1">
    <property type="entry name" value="LYSINE EXPORTER LYSO"/>
    <property type="match status" value="1"/>
</dbReference>
<dbReference type="InterPro" id="IPR005642">
    <property type="entry name" value="LysO"/>
</dbReference>
<dbReference type="Pfam" id="PF03956">
    <property type="entry name" value="Lys_export"/>
    <property type="match status" value="1"/>
</dbReference>
<feature type="transmembrane region" description="Helical" evidence="1">
    <location>
        <begin position="176"/>
        <end position="197"/>
    </location>
</feature>
<dbReference type="OrthoDB" id="5451742at2"/>
<keyword evidence="1" id="KW-1133">Transmembrane helix</keyword>
<keyword evidence="1" id="KW-0472">Membrane</keyword>
<protein>
    <recommendedName>
        <fullName evidence="4">Lysine exporter LysO family protein</fullName>
    </recommendedName>
</protein>
<evidence type="ECO:0000313" key="2">
    <source>
        <dbReference type="EMBL" id="KYO54495.1"/>
    </source>
</evidence>
<evidence type="ECO:0000256" key="1">
    <source>
        <dbReference type="SAM" id="Phobius"/>
    </source>
</evidence>
<feature type="transmembrane region" description="Helical" evidence="1">
    <location>
        <begin position="94"/>
        <end position="112"/>
    </location>
</feature>
<dbReference type="EMBL" id="LPZR01000087">
    <property type="protein sequence ID" value="KYO54495.1"/>
    <property type="molecule type" value="Genomic_DNA"/>
</dbReference>
<evidence type="ECO:0000313" key="3">
    <source>
        <dbReference type="Proteomes" id="UP000075787"/>
    </source>
</evidence>
<organism evidence="2 3">
    <name type="scientific">Tistrella mobilis</name>
    <dbReference type="NCBI Taxonomy" id="171437"/>
    <lineage>
        <taxon>Bacteria</taxon>
        <taxon>Pseudomonadati</taxon>
        <taxon>Pseudomonadota</taxon>
        <taxon>Alphaproteobacteria</taxon>
        <taxon>Geminicoccales</taxon>
        <taxon>Geminicoccaceae</taxon>
        <taxon>Tistrella</taxon>
    </lineage>
</organism>
<dbReference type="GO" id="GO:0005886">
    <property type="term" value="C:plasma membrane"/>
    <property type="evidence" value="ECO:0007669"/>
    <property type="project" value="TreeGrafter"/>
</dbReference>
<reference evidence="2 3" key="1">
    <citation type="submission" date="2015-12" db="EMBL/GenBank/DDBJ databases">
        <title>Genome sequence of Tistrella mobilis MCCC 1A02139.</title>
        <authorList>
            <person name="Lu L."/>
            <person name="Lai Q."/>
            <person name="Shao Z."/>
            <person name="Qian P."/>
        </authorList>
    </citation>
    <scope>NUCLEOTIDE SEQUENCE [LARGE SCALE GENOMIC DNA]</scope>
    <source>
        <strain evidence="2 3">MCCC 1A02139</strain>
    </source>
</reference>
<feature type="transmembrane region" description="Helical" evidence="1">
    <location>
        <begin position="132"/>
        <end position="156"/>
    </location>
</feature>
<dbReference type="PANTHER" id="PTHR35804">
    <property type="entry name" value="LYSINE EXPORTER LYSO"/>
    <property type="match status" value="1"/>
</dbReference>
<keyword evidence="1" id="KW-0812">Transmembrane</keyword>
<evidence type="ECO:0008006" key="4">
    <source>
        <dbReference type="Google" id="ProtNLM"/>
    </source>
</evidence>
<accession>A0A162LDP5</accession>
<comment type="caution">
    <text evidence="2">The sequence shown here is derived from an EMBL/GenBank/DDBJ whole genome shotgun (WGS) entry which is preliminary data.</text>
</comment>
<feature type="transmembrane region" description="Helical" evidence="1">
    <location>
        <begin position="65"/>
        <end position="88"/>
    </location>
</feature>
<dbReference type="AlphaFoldDB" id="A0A162LDP5"/>
<sequence>MIMTLIILGAYVAGIALGALAPGLGAQTADATEPALMLLVFLVGIGTALDPSAWARLRSAGPRAIALPVAVILGTLGGAALVAPLLPGMSLPDVLAVASGFGWYSLSAVMIAEARGEVMGALALMANISREVITLVFAGLMVRAFGPLAPVASAGATAMDVSLGIITIHGGREAGLVALASGFAVSLATPVFVGFFLSL</sequence>
<feature type="transmembrane region" description="Helical" evidence="1">
    <location>
        <begin position="35"/>
        <end position="53"/>
    </location>
</feature>
<dbReference type="Proteomes" id="UP000075787">
    <property type="component" value="Unassembled WGS sequence"/>
</dbReference>
<name>A0A162LDP5_9PROT</name>
<dbReference type="GO" id="GO:0015661">
    <property type="term" value="F:L-lysine efflux transmembrane transporter activity"/>
    <property type="evidence" value="ECO:0007669"/>
    <property type="project" value="InterPro"/>
</dbReference>